<comment type="caution">
    <text evidence="15">The sequence shown here is derived from an EMBL/GenBank/DDBJ whole genome shotgun (WGS) entry which is preliminary data.</text>
</comment>
<comment type="subcellular location">
    <subcellularLocation>
        <location evidence="3">Endoplasmic reticulum membrane</location>
        <topology evidence="3">Peripheral membrane protein</topology>
    </subcellularLocation>
    <subcellularLocation>
        <location evidence="2">Microsome membrane</location>
        <topology evidence="2">Peripheral membrane protein</topology>
    </subcellularLocation>
</comment>
<dbReference type="PRINTS" id="PR00385">
    <property type="entry name" value="P450"/>
</dbReference>
<evidence type="ECO:0000256" key="13">
    <source>
        <dbReference type="PIRSR" id="PIRSR602401-1"/>
    </source>
</evidence>
<keyword evidence="12" id="KW-0472">Membrane</keyword>
<name>A0A7D9HW59_PARCT</name>
<dbReference type="EMBL" id="CACRXK020002428">
    <property type="protein sequence ID" value="CAB3994263.1"/>
    <property type="molecule type" value="Genomic_DNA"/>
</dbReference>
<dbReference type="SUPFAM" id="SSF48264">
    <property type="entry name" value="Cytochrome P450"/>
    <property type="match status" value="1"/>
</dbReference>
<evidence type="ECO:0000313" key="15">
    <source>
        <dbReference type="EMBL" id="CAB3994263.1"/>
    </source>
</evidence>
<dbReference type="GO" id="GO:0016829">
    <property type="term" value="F:lyase activity"/>
    <property type="evidence" value="ECO:0007669"/>
    <property type="project" value="UniProtKB-KW"/>
</dbReference>
<dbReference type="AlphaFoldDB" id="A0A7D9HW59"/>
<dbReference type="GO" id="GO:0042448">
    <property type="term" value="P:progesterone metabolic process"/>
    <property type="evidence" value="ECO:0007669"/>
    <property type="project" value="TreeGrafter"/>
</dbReference>
<dbReference type="Proteomes" id="UP001152795">
    <property type="component" value="Unassembled WGS sequence"/>
</dbReference>
<dbReference type="PANTHER" id="PTHR24289">
    <property type="entry name" value="STEROID 17-ALPHA-HYDROXYLASE/17,20 LYASE"/>
    <property type="match status" value="1"/>
</dbReference>
<comment type="cofactor">
    <cofactor evidence="1 13">
        <name>heme</name>
        <dbReference type="ChEBI" id="CHEBI:30413"/>
    </cofactor>
</comment>
<feature type="binding site" description="axial binding residue" evidence="13">
    <location>
        <position position="410"/>
    </location>
    <ligand>
        <name>heme</name>
        <dbReference type="ChEBI" id="CHEBI:30413"/>
    </ligand>
    <ligandPart>
        <name>Fe</name>
        <dbReference type="ChEBI" id="CHEBI:18248"/>
    </ligandPart>
</feature>
<organism evidence="15 16">
    <name type="scientific">Paramuricea clavata</name>
    <name type="common">Red gorgonian</name>
    <name type="synonym">Violescent sea-whip</name>
    <dbReference type="NCBI Taxonomy" id="317549"/>
    <lineage>
        <taxon>Eukaryota</taxon>
        <taxon>Metazoa</taxon>
        <taxon>Cnidaria</taxon>
        <taxon>Anthozoa</taxon>
        <taxon>Octocorallia</taxon>
        <taxon>Malacalcyonacea</taxon>
        <taxon>Plexauridae</taxon>
        <taxon>Paramuricea</taxon>
    </lineage>
</organism>
<keyword evidence="9 14" id="KW-0560">Oxidoreductase</keyword>
<evidence type="ECO:0000256" key="1">
    <source>
        <dbReference type="ARBA" id="ARBA00001971"/>
    </source>
</evidence>
<sequence>MPPGPFPLPFIGNVHQLGSNPPFTMDDIRKKYGDVFTITTPIGDVVIISSGVLAREVMVERKDDFAGRPLYFPAYELLENKDLIAGDYGPLFQFRRKIMLLALHMFGEGVRTAEERVNREVDWLLKEIEATNERQFTPKKLMMTTTIRVITNWLFSEKFENEDPVLKELIDFDEDMLKLNCQCGYYQILPFLKYFPTEFMKTVAAVRTKIDNFFWSHLKHHQKTYKNGVVRDIMDALMYSYQKEKAKTPNKDLGTIDDLRFLVVDAFLGASDTTSSILSWFLLYMIRYQDVQGKLFKELDEVVGRDKLPCLQDTENLPYLRATICEVMRHSVFAPFSAPHKAIRDSVIDGYHVPKDTIVFLNHWKIHHDPKEWDEPTLFKPQRFLNTNGNFVGWNTLPGFIPFGFGRRSCVGQALAKMQLFTMTSRLLHQYRFEIPDGEPEPVFDGEISAVRYPKEYKLIAKKRF</sequence>
<evidence type="ECO:0000256" key="3">
    <source>
        <dbReference type="ARBA" id="ARBA00004406"/>
    </source>
</evidence>
<evidence type="ECO:0000256" key="10">
    <source>
        <dbReference type="ARBA" id="ARBA00023004"/>
    </source>
</evidence>
<evidence type="ECO:0000256" key="14">
    <source>
        <dbReference type="RuleBase" id="RU000461"/>
    </source>
</evidence>
<gene>
    <name evidence="15" type="ORF">PACLA_8A070390</name>
</gene>
<evidence type="ECO:0000256" key="6">
    <source>
        <dbReference type="ARBA" id="ARBA00022723"/>
    </source>
</evidence>
<dbReference type="InterPro" id="IPR001128">
    <property type="entry name" value="Cyt_P450"/>
</dbReference>
<accession>A0A7D9HW59</accession>
<keyword evidence="8" id="KW-0492">Microsome</keyword>
<reference evidence="15" key="1">
    <citation type="submission" date="2020-04" db="EMBL/GenBank/DDBJ databases">
        <authorList>
            <person name="Alioto T."/>
            <person name="Alioto T."/>
            <person name="Gomez Garrido J."/>
        </authorList>
    </citation>
    <scope>NUCLEOTIDE SEQUENCE</scope>
    <source>
        <strain evidence="15">A484AB</strain>
    </source>
</reference>
<dbReference type="Pfam" id="PF00067">
    <property type="entry name" value="p450"/>
    <property type="match status" value="1"/>
</dbReference>
<dbReference type="InterPro" id="IPR017972">
    <property type="entry name" value="Cyt_P450_CS"/>
</dbReference>
<evidence type="ECO:0000256" key="12">
    <source>
        <dbReference type="ARBA" id="ARBA00023136"/>
    </source>
</evidence>
<dbReference type="Gene3D" id="1.10.630.10">
    <property type="entry name" value="Cytochrome P450"/>
    <property type="match status" value="1"/>
</dbReference>
<evidence type="ECO:0000256" key="11">
    <source>
        <dbReference type="ARBA" id="ARBA00023033"/>
    </source>
</evidence>
<evidence type="ECO:0000256" key="4">
    <source>
        <dbReference type="ARBA" id="ARBA00010617"/>
    </source>
</evidence>
<keyword evidence="6 13" id="KW-0479">Metal-binding</keyword>
<dbReference type="InterPro" id="IPR036396">
    <property type="entry name" value="Cyt_P450_sf"/>
</dbReference>
<evidence type="ECO:0000313" key="16">
    <source>
        <dbReference type="Proteomes" id="UP001152795"/>
    </source>
</evidence>
<dbReference type="GO" id="GO:0020037">
    <property type="term" value="F:heme binding"/>
    <property type="evidence" value="ECO:0007669"/>
    <property type="project" value="InterPro"/>
</dbReference>
<dbReference type="PANTHER" id="PTHR24289:SF1">
    <property type="entry name" value="STEROID 17-ALPHA-HYDROXYLASE_17,20 LYASE"/>
    <property type="match status" value="1"/>
</dbReference>
<dbReference type="PRINTS" id="PR00463">
    <property type="entry name" value="EP450I"/>
</dbReference>
<keyword evidence="16" id="KW-1185">Reference proteome</keyword>
<evidence type="ECO:0000256" key="2">
    <source>
        <dbReference type="ARBA" id="ARBA00004174"/>
    </source>
</evidence>
<protein>
    <submittedName>
        <fullName evidence="15">Steroid 17-alpha-hydroxylase 17,20 lyase-like</fullName>
    </submittedName>
</protein>
<evidence type="ECO:0000256" key="7">
    <source>
        <dbReference type="ARBA" id="ARBA00022824"/>
    </source>
</evidence>
<evidence type="ECO:0000256" key="9">
    <source>
        <dbReference type="ARBA" id="ARBA00023002"/>
    </source>
</evidence>
<proteinExistence type="inferred from homology"/>
<evidence type="ECO:0000256" key="5">
    <source>
        <dbReference type="ARBA" id="ARBA00022617"/>
    </source>
</evidence>
<keyword evidence="7" id="KW-0256">Endoplasmic reticulum</keyword>
<dbReference type="InterPro" id="IPR002401">
    <property type="entry name" value="Cyt_P450_E_grp-I"/>
</dbReference>
<dbReference type="GO" id="GO:0005506">
    <property type="term" value="F:iron ion binding"/>
    <property type="evidence" value="ECO:0007669"/>
    <property type="project" value="InterPro"/>
</dbReference>
<keyword evidence="15" id="KW-0456">Lyase</keyword>
<dbReference type="OrthoDB" id="1470350at2759"/>
<dbReference type="PROSITE" id="PS00086">
    <property type="entry name" value="CYTOCHROME_P450"/>
    <property type="match status" value="1"/>
</dbReference>
<dbReference type="GO" id="GO:0042446">
    <property type="term" value="P:hormone biosynthetic process"/>
    <property type="evidence" value="ECO:0007669"/>
    <property type="project" value="TreeGrafter"/>
</dbReference>
<dbReference type="FunFam" id="1.10.630.10:FF:000238">
    <property type="entry name" value="Cytochrome P450 2A6"/>
    <property type="match status" value="1"/>
</dbReference>
<dbReference type="GO" id="GO:0004508">
    <property type="term" value="F:steroid 17-alpha-monooxygenase activity"/>
    <property type="evidence" value="ECO:0007669"/>
    <property type="project" value="TreeGrafter"/>
</dbReference>
<comment type="similarity">
    <text evidence="4 14">Belongs to the cytochrome P450 family.</text>
</comment>
<dbReference type="GO" id="GO:0005789">
    <property type="term" value="C:endoplasmic reticulum membrane"/>
    <property type="evidence" value="ECO:0007669"/>
    <property type="project" value="UniProtKB-SubCell"/>
</dbReference>
<evidence type="ECO:0000256" key="8">
    <source>
        <dbReference type="ARBA" id="ARBA00022848"/>
    </source>
</evidence>
<keyword evidence="11 14" id="KW-0503">Monooxygenase</keyword>
<keyword evidence="10 13" id="KW-0408">Iron</keyword>
<keyword evidence="5 13" id="KW-0349">Heme</keyword>